<dbReference type="GeneID" id="25560597"/>
<keyword evidence="3" id="KW-1185">Reference proteome</keyword>
<accession>A0A0L0DEU0</accession>
<evidence type="ECO:0000313" key="2">
    <source>
        <dbReference type="EMBL" id="KNC50656.1"/>
    </source>
</evidence>
<dbReference type="EMBL" id="GL349435">
    <property type="protein sequence ID" value="KNC50656.1"/>
    <property type="molecule type" value="Genomic_DNA"/>
</dbReference>
<sequence length="296" mass="31461">MSDYEYEYATESESGSVEAATEEDVLAVMVETIDALEDLVTARRDADGTTSTFFARANEVRDALVAVQDMLEAWIDPDVDDEELERVRRRLADIVDAGRTVMVSSKATLATAPKLSAFVARDDAIAAMLDAFDALLPSYPSKDRIHFLGKHLLASAADRRSAARNVIVDDTAERSGGSGPSQAGRGAGSGVGKSGQAAKTAAAVAAAVETLLDGARARESAREAAQAHRTALLDVGDIAAIEAYVEKRSRGFAVAAAARRDGLDADLADLLDGLQRTFAGRRRERRAKHGLPLDDD</sequence>
<dbReference type="AlphaFoldDB" id="A0A0L0DEU0"/>
<gene>
    <name evidence="2" type="ORF">AMSG_00816</name>
</gene>
<reference evidence="2 3" key="1">
    <citation type="submission" date="2010-05" db="EMBL/GenBank/DDBJ databases">
        <title>The Genome Sequence of Thecamonas trahens ATCC 50062.</title>
        <authorList>
            <consortium name="The Broad Institute Genome Sequencing Platform"/>
            <person name="Russ C."/>
            <person name="Cuomo C."/>
            <person name="Shea T."/>
            <person name="Young S.K."/>
            <person name="Zeng Q."/>
            <person name="Koehrsen M."/>
            <person name="Haas B."/>
            <person name="Borodovsky M."/>
            <person name="Guigo R."/>
            <person name="Alvarado L."/>
            <person name="Berlin A."/>
            <person name="Bochicchio J."/>
            <person name="Borenstein D."/>
            <person name="Chapman S."/>
            <person name="Chen Z."/>
            <person name="Freedman E."/>
            <person name="Gellesch M."/>
            <person name="Goldberg J."/>
            <person name="Griggs A."/>
            <person name="Gujja S."/>
            <person name="Heilman E."/>
            <person name="Heiman D."/>
            <person name="Hepburn T."/>
            <person name="Howarth C."/>
            <person name="Jen D."/>
            <person name="Larson L."/>
            <person name="Mehta T."/>
            <person name="Park D."/>
            <person name="Pearson M."/>
            <person name="Roberts A."/>
            <person name="Saif S."/>
            <person name="Shenoy N."/>
            <person name="Sisk P."/>
            <person name="Stolte C."/>
            <person name="Sykes S."/>
            <person name="Thomson T."/>
            <person name="Walk T."/>
            <person name="White J."/>
            <person name="Yandava C."/>
            <person name="Burger G."/>
            <person name="Gray M.W."/>
            <person name="Holland P.W.H."/>
            <person name="King N."/>
            <person name="Lang F.B.F."/>
            <person name="Roger A.J."/>
            <person name="Ruiz-Trillo I."/>
            <person name="Lander E."/>
            <person name="Nusbaum C."/>
        </authorList>
    </citation>
    <scope>NUCLEOTIDE SEQUENCE [LARGE SCALE GENOMIC DNA]</scope>
    <source>
        <strain evidence="2 3">ATCC 50062</strain>
    </source>
</reference>
<evidence type="ECO:0000313" key="3">
    <source>
        <dbReference type="Proteomes" id="UP000054408"/>
    </source>
</evidence>
<dbReference type="RefSeq" id="XP_013762536.1">
    <property type="nucleotide sequence ID" value="XM_013907082.1"/>
</dbReference>
<dbReference type="Proteomes" id="UP000054408">
    <property type="component" value="Unassembled WGS sequence"/>
</dbReference>
<proteinExistence type="predicted"/>
<name>A0A0L0DEU0_THETB</name>
<protein>
    <submittedName>
        <fullName evidence="2">Uncharacterized protein</fullName>
    </submittedName>
</protein>
<organism evidence="2 3">
    <name type="scientific">Thecamonas trahens ATCC 50062</name>
    <dbReference type="NCBI Taxonomy" id="461836"/>
    <lineage>
        <taxon>Eukaryota</taxon>
        <taxon>Apusozoa</taxon>
        <taxon>Apusomonadida</taxon>
        <taxon>Apusomonadidae</taxon>
        <taxon>Thecamonas</taxon>
    </lineage>
</organism>
<feature type="region of interest" description="Disordered" evidence="1">
    <location>
        <begin position="169"/>
        <end position="192"/>
    </location>
</feature>
<evidence type="ECO:0000256" key="1">
    <source>
        <dbReference type="SAM" id="MobiDB-lite"/>
    </source>
</evidence>